<gene>
    <name evidence="2" type="ORF">EJ065_7258</name>
</gene>
<reference evidence="2 3" key="1">
    <citation type="submission" date="2018-12" db="EMBL/GenBank/DDBJ databases">
        <title>Complete Genome Sequence of the Corallopyronin A producing Myxobacterium Corallococcus coralloides B035.</title>
        <authorList>
            <person name="Bouhired S.M."/>
            <person name="Rupp O."/>
            <person name="Blom J."/>
            <person name="Schaeberle T.F."/>
            <person name="Kehraus S."/>
            <person name="Schiefer A."/>
            <person name="Pfarr K."/>
            <person name="Goesmann A."/>
            <person name="Hoerauf A."/>
            <person name="Koenig G.M."/>
        </authorList>
    </citation>
    <scope>NUCLEOTIDE SEQUENCE [LARGE SCALE GENOMIC DNA]</scope>
    <source>
        <strain evidence="2 3">B035</strain>
    </source>
</reference>
<dbReference type="Proteomes" id="UP000288758">
    <property type="component" value="Chromosome"/>
</dbReference>
<dbReference type="PROSITE" id="PS51257">
    <property type="entry name" value="PROKAR_LIPOPROTEIN"/>
    <property type="match status" value="1"/>
</dbReference>
<evidence type="ECO:0008006" key="4">
    <source>
        <dbReference type="Google" id="ProtNLM"/>
    </source>
</evidence>
<keyword evidence="1" id="KW-0732">Signal</keyword>
<feature type="chain" id="PRO_5019349932" description="Lipoprotein" evidence="1">
    <location>
        <begin position="32"/>
        <end position="769"/>
    </location>
</feature>
<organism evidence="2 3">
    <name type="scientific">Corallococcus coralloides</name>
    <name type="common">Myxococcus coralloides</name>
    <dbReference type="NCBI Taxonomy" id="184914"/>
    <lineage>
        <taxon>Bacteria</taxon>
        <taxon>Pseudomonadati</taxon>
        <taxon>Myxococcota</taxon>
        <taxon>Myxococcia</taxon>
        <taxon>Myxococcales</taxon>
        <taxon>Cystobacterineae</taxon>
        <taxon>Myxococcaceae</taxon>
        <taxon>Corallococcus</taxon>
    </lineage>
</organism>
<sequence>MSFRELCALMLKIQTYSILSLGLLTLSACQAASSPDGELGAIGTAKVQQAVETPVSRVTAQPTWVGYLKVRSRSSGSWTTPTTANRQWKSSYSFVSPVVVTMIPASMFALVEIKPGFSSFDLVDDSTFQGTSVLKHVAKCFRATPGNFAFMQFPTDSSYSFQPAPFNGSTCWGTGTQGDVTTPSNVGWHAYNTMSFANEFVFPVPAVDAPLRLHHTKHFITVDGAIVQSVPSPLPYGTMPVEWEFEWDLMPEDPDVDLVLSADGYESWLPKATISPGGVSLTSSTQIEPGSTLVVKAKAEPKDPSLPVVAMKQVTFLLGSSSLPGIAMNRRPPDIVMAIGDDADLIFEQDRNAAYGLISVDPTKVETPVGSFTEATAEVSSFDFGGYGHIMAVGITENDRMVYSRIKDPSVPPGSSNPPVEGSLLLPKRSAASYIADSWKSDENSSLKTDDDDSDALPASMLNTHVGDALTLFEEYRGFIIRGAHVRTKPSEPDYFLEDQIKTSESSAGIQRFADATNLKVHLLEGTDYLLNDRVINGNHQGGVHGGNKYLVLMRSEWEENGTSNAVGGPGTPKAIDRVAIASNARDGTVVSTIAHELGHTVNLHHHGEGAAFLANWDDIAGGRAEELPIKAPELDPGTIEIYYETLFARANSSLAGSLSRLMIGGRCEESGVGGRFSGDVGCIMRTPPQVFIPHGFGHRHERWFATELEGTSVCLSRAGTGVNAGGASSRYGDAAEGRGACAKRVCVNDNHVHQSPAAPTCTLVRTTL</sequence>
<evidence type="ECO:0000313" key="3">
    <source>
        <dbReference type="Proteomes" id="UP000288758"/>
    </source>
</evidence>
<name>A0A410S3T0_CORCK</name>
<proteinExistence type="predicted"/>
<dbReference type="EMBL" id="CP034669">
    <property type="protein sequence ID" value="QAT88783.1"/>
    <property type="molecule type" value="Genomic_DNA"/>
</dbReference>
<evidence type="ECO:0000256" key="1">
    <source>
        <dbReference type="SAM" id="SignalP"/>
    </source>
</evidence>
<dbReference type="AlphaFoldDB" id="A0A410S3T0"/>
<evidence type="ECO:0000313" key="2">
    <source>
        <dbReference type="EMBL" id="QAT88783.1"/>
    </source>
</evidence>
<dbReference type="SUPFAM" id="SSF55486">
    <property type="entry name" value="Metalloproteases ('zincins'), catalytic domain"/>
    <property type="match status" value="1"/>
</dbReference>
<accession>A0A410S3T0</accession>
<feature type="signal peptide" evidence="1">
    <location>
        <begin position="1"/>
        <end position="31"/>
    </location>
</feature>
<protein>
    <recommendedName>
        <fullName evidence="4">Lipoprotein</fullName>
    </recommendedName>
</protein>